<accession>A0A948TK42</accession>
<comment type="similarity">
    <text evidence="1">Belongs to the GSP E family.</text>
</comment>
<evidence type="ECO:0000256" key="3">
    <source>
        <dbReference type="ARBA" id="ARBA00022840"/>
    </source>
</evidence>
<keyword evidence="2" id="KW-0547">Nucleotide-binding</keyword>
<dbReference type="PROSITE" id="PS00662">
    <property type="entry name" value="T2SP_E"/>
    <property type="match status" value="1"/>
</dbReference>
<feature type="domain" description="Bacterial type II secretion system protein E" evidence="4">
    <location>
        <begin position="198"/>
        <end position="212"/>
    </location>
</feature>
<dbReference type="Proteomes" id="UP000777303">
    <property type="component" value="Unassembled WGS sequence"/>
</dbReference>
<dbReference type="Pfam" id="PF00437">
    <property type="entry name" value="T2SSE"/>
    <property type="match status" value="1"/>
</dbReference>
<dbReference type="SUPFAM" id="SSF52540">
    <property type="entry name" value="P-loop containing nucleoside triphosphate hydrolases"/>
    <property type="match status" value="1"/>
</dbReference>
<protein>
    <submittedName>
        <fullName evidence="5">Flp pilus assembly complex ATPase component TadA</fullName>
    </submittedName>
</protein>
<dbReference type="PANTHER" id="PTHR30258:SF2">
    <property type="entry name" value="COMG OPERON PROTEIN 1"/>
    <property type="match status" value="1"/>
</dbReference>
<evidence type="ECO:0000313" key="5">
    <source>
        <dbReference type="EMBL" id="MBU3852118.1"/>
    </source>
</evidence>
<dbReference type="GO" id="GO:0005524">
    <property type="term" value="F:ATP binding"/>
    <property type="evidence" value="ECO:0007669"/>
    <property type="project" value="UniProtKB-KW"/>
</dbReference>
<reference evidence="5" key="1">
    <citation type="journal article" date="2021" name="PeerJ">
        <title>Extensive microbial diversity within the chicken gut microbiome revealed by metagenomics and culture.</title>
        <authorList>
            <person name="Gilroy R."/>
            <person name="Ravi A."/>
            <person name="Getino M."/>
            <person name="Pursley I."/>
            <person name="Horton D.L."/>
            <person name="Alikhan N.F."/>
            <person name="Baker D."/>
            <person name="Gharbi K."/>
            <person name="Hall N."/>
            <person name="Watson M."/>
            <person name="Adriaenssens E.M."/>
            <person name="Foster-Nyarko E."/>
            <person name="Jarju S."/>
            <person name="Secka A."/>
            <person name="Antonio M."/>
            <person name="Oren A."/>
            <person name="Chaudhuri R.R."/>
            <person name="La Ragione R."/>
            <person name="Hildebrand F."/>
            <person name="Pallen M.J."/>
        </authorList>
    </citation>
    <scope>NUCLEOTIDE SEQUENCE</scope>
    <source>
        <strain evidence="5">F6-6636</strain>
    </source>
</reference>
<keyword evidence="3" id="KW-0067">ATP-binding</keyword>
<comment type="caution">
    <text evidence="5">The sequence shown here is derived from an EMBL/GenBank/DDBJ whole genome shotgun (WGS) entry which is preliminary data.</text>
</comment>
<evidence type="ECO:0000256" key="2">
    <source>
        <dbReference type="ARBA" id="ARBA00022741"/>
    </source>
</evidence>
<proteinExistence type="inferred from homology"/>
<name>A0A948TK42_9LACO</name>
<dbReference type="NCBIfam" id="NF041000">
    <property type="entry name" value="ATPase_ComGA"/>
    <property type="match status" value="1"/>
</dbReference>
<dbReference type="GO" id="GO:0016887">
    <property type="term" value="F:ATP hydrolysis activity"/>
    <property type="evidence" value="ECO:0007669"/>
    <property type="project" value="TreeGrafter"/>
</dbReference>
<dbReference type="AlphaFoldDB" id="A0A948TK42"/>
<dbReference type="InterPro" id="IPR027417">
    <property type="entry name" value="P-loop_NTPase"/>
</dbReference>
<dbReference type="InterPro" id="IPR001482">
    <property type="entry name" value="T2SS/T4SS_dom"/>
</dbReference>
<dbReference type="Gene3D" id="3.40.50.300">
    <property type="entry name" value="P-loop containing nucleotide triphosphate hydrolases"/>
    <property type="match status" value="1"/>
</dbReference>
<dbReference type="Gene3D" id="3.30.450.90">
    <property type="match status" value="1"/>
</dbReference>
<evidence type="ECO:0000259" key="4">
    <source>
        <dbReference type="PROSITE" id="PS00662"/>
    </source>
</evidence>
<gene>
    <name evidence="5" type="primary">tadA</name>
    <name evidence="5" type="ORF">H9901_05415</name>
</gene>
<evidence type="ECO:0000256" key="1">
    <source>
        <dbReference type="ARBA" id="ARBA00006611"/>
    </source>
</evidence>
<dbReference type="PANTHER" id="PTHR30258">
    <property type="entry name" value="TYPE II SECRETION SYSTEM PROTEIN GSPE-RELATED"/>
    <property type="match status" value="1"/>
</dbReference>
<dbReference type="EMBL" id="JAHLFS010000063">
    <property type="protein sequence ID" value="MBU3852118.1"/>
    <property type="molecule type" value="Genomic_DNA"/>
</dbReference>
<sequence>MSVEQAVQQLLCQCIEQRVHDLFIVKRDAYFQLFTKNITKLVHLPNLSLATGQAWLNYLKYRGQMNLSEKRRPQLGSLVFQNHDMKIYLRLSAVGDAYNRESLVVRFIYPLPAKLRTLCPKQLQQLRQAITQGGMCVLSGPIGAGKTTTLYYLAQQLLVNKTVLTIEDPVEIINNDFIQLQVNDPAKMTYNELLKVSLRHHPDVLIIGEIRDEQTAHAALRAALTGGTVLTTVHARCAWGVVQRLLDFNVEPLTLQNCLRVISYQQLLPTLTDECGVLFDIIENPLILKQSQNYANNWLALLRQAYEDGQITEETYQTASSSCPTSIFF</sequence>
<reference evidence="5" key="2">
    <citation type="submission" date="2021-04" db="EMBL/GenBank/DDBJ databases">
        <authorList>
            <person name="Gilroy R."/>
        </authorList>
    </citation>
    <scope>NUCLEOTIDE SEQUENCE</scope>
    <source>
        <strain evidence="5">F6-6636</strain>
    </source>
</reference>
<organism evidence="5 6">
    <name type="scientific">Candidatus Paralactobacillus gallistercoris</name>
    <dbReference type="NCBI Taxonomy" id="2838724"/>
    <lineage>
        <taxon>Bacteria</taxon>
        <taxon>Bacillati</taxon>
        <taxon>Bacillota</taxon>
        <taxon>Bacilli</taxon>
        <taxon>Lactobacillales</taxon>
        <taxon>Lactobacillaceae</taxon>
        <taxon>Lactobacillus</taxon>
    </lineage>
</organism>
<dbReference type="GO" id="GO:0005886">
    <property type="term" value="C:plasma membrane"/>
    <property type="evidence" value="ECO:0007669"/>
    <property type="project" value="TreeGrafter"/>
</dbReference>
<evidence type="ECO:0000313" key="6">
    <source>
        <dbReference type="Proteomes" id="UP000777303"/>
    </source>
</evidence>
<dbReference type="CDD" id="cd01129">
    <property type="entry name" value="PulE-GspE-like"/>
    <property type="match status" value="1"/>
</dbReference>
<dbReference type="InterPro" id="IPR047667">
    <property type="entry name" value="ATPase_ComGA"/>
</dbReference>